<reference evidence="2" key="1">
    <citation type="journal article" date="2020" name="Stud. Mycol.">
        <title>101 Dothideomycetes genomes: a test case for predicting lifestyles and emergence of pathogens.</title>
        <authorList>
            <person name="Haridas S."/>
            <person name="Albert R."/>
            <person name="Binder M."/>
            <person name="Bloem J."/>
            <person name="Labutti K."/>
            <person name="Salamov A."/>
            <person name="Andreopoulos B."/>
            <person name="Baker S."/>
            <person name="Barry K."/>
            <person name="Bills G."/>
            <person name="Bluhm B."/>
            <person name="Cannon C."/>
            <person name="Castanera R."/>
            <person name="Culley D."/>
            <person name="Daum C."/>
            <person name="Ezra D."/>
            <person name="Gonzalez J."/>
            <person name="Henrissat B."/>
            <person name="Kuo A."/>
            <person name="Liang C."/>
            <person name="Lipzen A."/>
            <person name="Lutzoni F."/>
            <person name="Magnuson J."/>
            <person name="Mondo S."/>
            <person name="Nolan M."/>
            <person name="Ohm R."/>
            <person name="Pangilinan J."/>
            <person name="Park H.-J."/>
            <person name="Ramirez L."/>
            <person name="Alfaro M."/>
            <person name="Sun H."/>
            <person name="Tritt A."/>
            <person name="Yoshinaga Y."/>
            <person name="Zwiers L.-H."/>
            <person name="Turgeon B."/>
            <person name="Goodwin S."/>
            <person name="Spatafora J."/>
            <person name="Crous P."/>
            <person name="Grigoriev I."/>
        </authorList>
    </citation>
    <scope>NUCLEOTIDE SEQUENCE</scope>
    <source>
        <strain evidence="2">CBS 119687</strain>
    </source>
</reference>
<sequence>MDLLPAQYELMVEMKPEQAGYQVYATPGEIYIRWEDQRPWYAGKLLEAVLREAAQDWYGTRPPSRVKTRYMFLGQQKQFTAAIAGAKGGRGKKVQETATAAGASEEVASDTHRRSDGNPAHRHETKFWVPSPPNNLAPGPDPEFPHGPRFSHPWTTHDTARGLCQECRTCTSPRTPAPWTPFGSSIGTGVIRLREPGRASCGLSREWGCLAPRPPDVRLRCQGSSLAPACIVDFRGSSTTRHVVKMQERRKGICASAVDAARHFWNVGLSGYRSPRFEVAGLGFYELALGCSGSTSEKQIDPWETTSMSLVPRRLVVNYMISTKPSPPSTCSIPNYTAFKKHLRDNNPHLVNKLCAVKMQDSLICRFQSALPV</sequence>
<feature type="compositionally biased region" description="Basic and acidic residues" evidence="1">
    <location>
        <begin position="109"/>
        <end position="126"/>
    </location>
</feature>
<dbReference type="Proteomes" id="UP000799771">
    <property type="component" value="Unassembled WGS sequence"/>
</dbReference>
<evidence type="ECO:0000313" key="2">
    <source>
        <dbReference type="EMBL" id="KAF2128197.1"/>
    </source>
</evidence>
<proteinExistence type="predicted"/>
<protein>
    <submittedName>
        <fullName evidence="2">Uncharacterized protein</fullName>
    </submittedName>
</protein>
<name>A0A6A6ABF9_9PLEO</name>
<organism evidence="2 3">
    <name type="scientific">Dothidotthia symphoricarpi CBS 119687</name>
    <dbReference type="NCBI Taxonomy" id="1392245"/>
    <lineage>
        <taxon>Eukaryota</taxon>
        <taxon>Fungi</taxon>
        <taxon>Dikarya</taxon>
        <taxon>Ascomycota</taxon>
        <taxon>Pezizomycotina</taxon>
        <taxon>Dothideomycetes</taxon>
        <taxon>Pleosporomycetidae</taxon>
        <taxon>Pleosporales</taxon>
        <taxon>Dothidotthiaceae</taxon>
        <taxon>Dothidotthia</taxon>
    </lineage>
</organism>
<gene>
    <name evidence="2" type="ORF">P153DRAFT_358305</name>
</gene>
<dbReference type="AlphaFoldDB" id="A0A6A6ABF9"/>
<feature type="region of interest" description="Disordered" evidence="1">
    <location>
        <begin position="88"/>
        <end position="133"/>
    </location>
</feature>
<evidence type="ECO:0000313" key="3">
    <source>
        <dbReference type="Proteomes" id="UP000799771"/>
    </source>
</evidence>
<dbReference type="GeneID" id="54407221"/>
<accession>A0A6A6ABF9</accession>
<dbReference type="RefSeq" id="XP_033522586.1">
    <property type="nucleotide sequence ID" value="XM_033666789.1"/>
</dbReference>
<evidence type="ECO:0000256" key="1">
    <source>
        <dbReference type="SAM" id="MobiDB-lite"/>
    </source>
</evidence>
<keyword evidence="3" id="KW-1185">Reference proteome</keyword>
<dbReference type="EMBL" id="ML977509">
    <property type="protein sequence ID" value="KAF2128197.1"/>
    <property type="molecule type" value="Genomic_DNA"/>
</dbReference>